<keyword evidence="1" id="KW-0805">Transcription regulation</keyword>
<dbReference type="STRING" id="1505723.SAMN04487792_1617"/>
<dbReference type="EMBL" id="FOMN01000013">
    <property type="protein sequence ID" value="SFD62091.1"/>
    <property type="molecule type" value="Genomic_DNA"/>
</dbReference>
<dbReference type="PANTHER" id="PTHR36511:SF4">
    <property type="entry name" value="ANTITOXIN MQSA"/>
    <property type="match status" value="1"/>
</dbReference>
<dbReference type="GO" id="GO:0003677">
    <property type="term" value="F:DNA binding"/>
    <property type="evidence" value="ECO:0007669"/>
    <property type="project" value="UniProtKB-KW"/>
</dbReference>
<dbReference type="InterPro" id="IPR010982">
    <property type="entry name" value="Lambda_DNA-bd_dom_sf"/>
</dbReference>
<dbReference type="SMART" id="SM00530">
    <property type="entry name" value="HTH_XRE"/>
    <property type="match status" value="1"/>
</dbReference>
<dbReference type="PANTHER" id="PTHR36511">
    <property type="entry name" value="MERR FAMILY BACTERIAL REGULATORY PROTEIN"/>
    <property type="match status" value="1"/>
</dbReference>
<protein>
    <submittedName>
        <fullName evidence="5">Putative transcriptional regulator</fullName>
    </submittedName>
</protein>
<evidence type="ECO:0000256" key="3">
    <source>
        <dbReference type="ARBA" id="ARBA00023163"/>
    </source>
</evidence>
<name>A0A1I1TTX6_9LACO</name>
<evidence type="ECO:0000256" key="2">
    <source>
        <dbReference type="ARBA" id="ARBA00023125"/>
    </source>
</evidence>
<dbReference type="AlphaFoldDB" id="A0A1I1TTX6"/>
<feature type="domain" description="HTH cro/C1-type" evidence="4">
    <location>
        <begin position="42"/>
        <end position="89"/>
    </location>
</feature>
<evidence type="ECO:0000256" key="1">
    <source>
        <dbReference type="ARBA" id="ARBA00023015"/>
    </source>
</evidence>
<dbReference type="Proteomes" id="UP000199599">
    <property type="component" value="Unassembled WGS sequence"/>
</dbReference>
<gene>
    <name evidence="5" type="ORF">SAMN04487792_1617</name>
</gene>
<reference evidence="6" key="1">
    <citation type="submission" date="2016-10" db="EMBL/GenBank/DDBJ databases">
        <authorList>
            <person name="Varghese N."/>
            <person name="Submissions S."/>
        </authorList>
    </citation>
    <scope>NUCLEOTIDE SEQUENCE [LARGE SCALE GENOMIC DNA]</scope>
    <source>
        <strain evidence="6">R-53102</strain>
    </source>
</reference>
<dbReference type="SUPFAM" id="SSF47413">
    <property type="entry name" value="lambda repressor-like DNA-binding domains"/>
    <property type="match status" value="1"/>
</dbReference>
<keyword evidence="2" id="KW-0238">DNA-binding</keyword>
<dbReference type="RefSeq" id="WP_090094132.1">
    <property type="nucleotide sequence ID" value="NZ_CBCRVU010000006.1"/>
</dbReference>
<evidence type="ECO:0000313" key="6">
    <source>
        <dbReference type="Proteomes" id="UP000199599"/>
    </source>
</evidence>
<evidence type="ECO:0000313" key="5">
    <source>
        <dbReference type="EMBL" id="SFD62091.1"/>
    </source>
</evidence>
<dbReference type="InterPro" id="IPR001387">
    <property type="entry name" value="Cro/C1-type_HTH"/>
</dbReference>
<organism evidence="5 6">
    <name type="scientific">Lactobacillus bombicola</name>
    <dbReference type="NCBI Taxonomy" id="1505723"/>
    <lineage>
        <taxon>Bacteria</taxon>
        <taxon>Bacillati</taxon>
        <taxon>Bacillota</taxon>
        <taxon>Bacilli</taxon>
        <taxon>Lactobacillales</taxon>
        <taxon>Lactobacillaceae</taxon>
        <taxon>Lactobacillus</taxon>
    </lineage>
</organism>
<dbReference type="Pfam" id="PF01381">
    <property type="entry name" value="HTH_3"/>
    <property type="match status" value="1"/>
</dbReference>
<sequence>MTESRLLKGLDELNQLLDGHDPGFETQVETIDLSSKYDATAIKQLRHKLNLTQVEFARVMAVSPKTVTAWETGRNTPRGAVSKLMDIFNDNPKLAFEYAD</sequence>
<proteinExistence type="predicted"/>
<dbReference type="InterPro" id="IPR052359">
    <property type="entry name" value="HTH-type_reg/antitoxin"/>
</dbReference>
<accession>A0A1I1TTX6</accession>
<evidence type="ECO:0000259" key="4">
    <source>
        <dbReference type="PROSITE" id="PS50943"/>
    </source>
</evidence>
<keyword evidence="3" id="KW-0804">Transcription</keyword>
<dbReference type="Gene3D" id="1.10.260.40">
    <property type="entry name" value="lambda repressor-like DNA-binding domains"/>
    <property type="match status" value="1"/>
</dbReference>
<dbReference type="CDD" id="cd00093">
    <property type="entry name" value="HTH_XRE"/>
    <property type="match status" value="1"/>
</dbReference>
<dbReference type="PROSITE" id="PS50943">
    <property type="entry name" value="HTH_CROC1"/>
    <property type="match status" value="1"/>
</dbReference>